<organism evidence="1">
    <name type="scientific">Rhodothermus marinus</name>
    <name type="common">Rhodothermus obamensis</name>
    <dbReference type="NCBI Taxonomy" id="29549"/>
    <lineage>
        <taxon>Bacteria</taxon>
        <taxon>Pseudomonadati</taxon>
        <taxon>Rhodothermota</taxon>
        <taxon>Rhodothermia</taxon>
        <taxon>Rhodothermales</taxon>
        <taxon>Rhodothermaceae</taxon>
        <taxon>Rhodothermus</taxon>
    </lineage>
</organism>
<accession>A0A7V2B1F1</accession>
<name>A0A7V2B1F1_RHOMR</name>
<gene>
    <name evidence="1" type="ORF">ENO59_08515</name>
</gene>
<evidence type="ECO:0000313" key="1">
    <source>
        <dbReference type="EMBL" id="HER96542.1"/>
    </source>
</evidence>
<comment type="caution">
    <text evidence="1">The sequence shown here is derived from an EMBL/GenBank/DDBJ whole genome shotgun (WGS) entry which is preliminary data.</text>
</comment>
<dbReference type="EMBL" id="DSGB01000006">
    <property type="protein sequence ID" value="HER96542.1"/>
    <property type="molecule type" value="Genomic_DNA"/>
</dbReference>
<dbReference type="AlphaFoldDB" id="A0A7V2B1F1"/>
<proteinExistence type="predicted"/>
<reference evidence="1" key="1">
    <citation type="journal article" date="2020" name="mSystems">
        <title>Genome- and Community-Level Interaction Insights into Carbon Utilization and Element Cycling Functions of Hydrothermarchaeota in Hydrothermal Sediment.</title>
        <authorList>
            <person name="Zhou Z."/>
            <person name="Liu Y."/>
            <person name="Xu W."/>
            <person name="Pan J."/>
            <person name="Luo Z.H."/>
            <person name="Li M."/>
        </authorList>
    </citation>
    <scope>NUCLEOTIDE SEQUENCE [LARGE SCALE GENOMIC DNA]</scope>
    <source>
        <strain evidence="1">SpSt-143</strain>
    </source>
</reference>
<protein>
    <submittedName>
        <fullName evidence="1">Uncharacterized protein</fullName>
    </submittedName>
</protein>
<sequence length="308" mass="33692">MCLLLGAGLTATATAQHPTRTSDALYQGESARRVFFDGYAVSTELYCCARALNPEGGPTSSGLFGLPIGLRFHLTYALSDVLDIGTVLNASSGTSGGTMSLDWILLKYYQTADEGSYAIRLAVDPSLDGSLGFPQIDLALLTSSLLSPVVAATYALGLRRVRAGYERWTPLQAEEPTEVPLITEPLPRFEITYLRAFGWELHLMMQYALLLNPARSNVFVGMTGSARHYTLMESDRETREVRAGKRSDEAPVGESTYSGGILWMRGGVEYNRPSYQLSPFVGLPLLFWSSETDESSPRLLAGLRLTLR</sequence>